<evidence type="ECO:0000313" key="2">
    <source>
        <dbReference type="Proteomes" id="UP001064048"/>
    </source>
</evidence>
<reference evidence="1 2" key="1">
    <citation type="journal article" date="2022" name="Genome Biol. Evol.">
        <title>The Spruce Budworm Genome: Reconstructing the Evolutionary History of Antifreeze Proteins.</title>
        <authorList>
            <person name="Beliveau C."/>
            <person name="Gagne P."/>
            <person name="Picq S."/>
            <person name="Vernygora O."/>
            <person name="Keeling C.I."/>
            <person name="Pinkney K."/>
            <person name="Doucet D."/>
            <person name="Wen F."/>
            <person name="Johnston J.S."/>
            <person name="Maaroufi H."/>
            <person name="Boyle B."/>
            <person name="Laroche J."/>
            <person name="Dewar K."/>
            <person name="Juretic N."/>
            <person name="Blackburn G."/>
            <person name="Nisole A."/>
            <person name="Brunet B."/>
            <person name="Brandao M."/>
            <person name="Lumley L."/>
            <person name="Duan J."/>
            <person name="Quan G."/>
            <person name="Lucarotti C.J."/>
            <person name="Roe A.D."/>
            <person name="Sperling F.A.H."/>
            <person name="Levesque R.C."/>
            <person name="Cusson M."/>
        </authorList>
    </citation>
    <scope>NUCLEOTIDE SEQUENCE [LARGE SCALE GENOMIC DNA]</scope>
    <source>
        <strain evidence="1">Glfc:IPQL:Cfum</strain>
    </source>
</reference>
<protein>
    <submittedName>
        <fullName evidence="1">Uncharacterized protein</fullName>
    </submittedName>
</protein>
<name>A0ACC0JCU0_CHOFU</name>
<dbReference type="EMBL" id="CM046116">
    <property type="protein sequence ID" value="KAI8421844.1"/>
    <property type="molecule type" value="Genomic_DNA"/>
</dbReference>
<dbReference type="Proteomes" id="UP001064048">
    <property type="component" value="Chromosome 16"/>
</dbReference>
<evidence type="ECO:0000313" key="1">
    <source>
        <dbReference type="EMBL" id="KAI8421844.1"/>
    </source>
</evidence>
<accession>A0ACC0JCU0</accession>
<organism evidence="1 2">
    <name type="scientific">Choristoneura fumiferana</name>
    <name type="common">Spruce budworm moth</name>
    <name type="synonym">Archips fumiferana</name>
    <dbReference type="NCBI Taxonomy" id="7141"/>
    <lineage>
        <taxon>Eukaryota</taxon>
        <taxon>Metazoa</taxon>
        <taxon>Ecdysozoa</taxon>
        <taxon>Arthropoda</taxon>
        <taxon>Hexapoda</taxon>
        <taxon>Insecta</taxon>
        <taxon>Pterygota</taxon>
        <taxon>Neoptera</taxon>
        <taxon>Endopterygota</taxon>
        <taxon>Lepidoptera</taxon>
        <taxon>Glossata</taxon>
        <taxon>Ditrysia</taxon>
        <taxon>Tortricoidea</taxon>
        <taxon>Tortricidae</taxon>
        <taxon>Tortricinae</taxon>
        <taxon>Choristoneura</taxon>
    </lineage>
</organism>
<comment type="caution">
    <text evidence="1">The sequence shown here is derived from an EMBL/GenBank/DDBJ whole genome shotgun (WGS) entry which is preliminary data.</text>
</comment>
<sequence>MSQRIILTTYLLISILFKCVIPEPTLAPKRNITPFFSRRMAEEIDDNTTLKPRTMQDDSQSHLVSVFVKNVRQLFDEFSMPTSIPDNYTIPILPSTEATTVKEEFKPSGITKDFSSLVRRSSGITKELTTEVNVSVETTKTTTEDNVTFEVVDTTKTTVAEINVTDDVPDIAKDVILLGKTEDPESDNNDIGQYEPPTSASTLAAIEVINKSCIFCNNIELEDCTDPTNKLVPSIACQHEDDVCYTMHTPFGIVDRGCFNVKYNLTEYVCSCNLCNYIPVTELPHRFSHKKEWVENVIEQSNTINFKKSVFKDMTCVACEVNATSISPNVQDNNNCYEGNV</sequence>
<proteinExistence type="predicted"/>
<keyword evidence="2" id="KW-1185">Reference proteome</keyword>
<gene>
    <name evidence="1" type="ORF">MSG28_009788</name>
</gene>